<dbReference type="InterPro" id="IPR001087">
    <property type="entry name" value="GDSL"/>
</dbReference>
<dbReference type="RefSeq" id="XP_030537641.1">
    <property type="nucleotide sequence ID" value="XM_030681781.2"/>
</dbReference>
<dbReference type="CDD" id="cd01837">
    <property type="entry name" value="SGNH_plant_lipase_like"/>
    <property type="match status" value="1"/>
</dbReference>
<dbReference type="GeneID" id="115746061"/>
<dbReference type="Gene3D" id="3.40.50.1110">
    <property type="entry name" value="SGNH hydrolase"/>
    <property type="match status" value="1"/>
</dbReference>
<dbReference type="GO" id="GO:0016788">
    <property type="term" value="F:hydrolase activity, acting on ester bonds"/>
    <property type="evidence" value="ECO:0007669"/>
    <property type="project" value="InterPro"/>
</dbReference>
<feature type="transmembrane region" description="Helical" evidence="2">
    <location>
        <begin position="25"/>
        <end position="48"/>
    </location>
</feature>
<dbReference type="SUPFAM" id="SSF52266">
    <property type="entry name" value="SGNH hydrolase"/>
    <property type="match status" value="1"/>
</dbReference>
<dbReference type="PANTHER" id="PTHR45642:SF120">
    <property type="entry name" value="GDSL-LIKE LIPASE_ACYLHYDROLASE"/>
    <property type="match status" value="1"/>
</dbReference>
<keyword evidence="2" id="KW-1133">Transmembrane helix</keyword>
<accession>A0A8B8PS90</accession>
<organism evidence="3 4">
    <name type="scientific">Rhodamnia argentea</name>
    <dbReference type="NCBI Taxonomy" id="178133"/>
    <lineage>
        <taxon>Eukaryota</taxon>
        <taxon>Viridiplantae</taxon>
        <taxon>Streptophyta</taxon>
        <taxon>Embryophyta</taxon>
        <taxon>Tracheophyta</taxon>
        <taxon>Spermatophyta</taxon>
        <taxon>Magnoliopsida</taxon>
        <taxon>eudicotyledons</taxon>
        <taxon>Gunneridae</taxon>
        <taxon>Pentapetalae</taxon>
        <taxon>rosids</taxon>
        <taxon>malvids</taxon>
        <taxon>Myrtales</taxon>
        <taxon>Myrtaceae</taxon>
        <taxon>Myrtoideae</taxon>
        <taxon>Myrteae</taxon>
        <taxon>Australasian group</taxon>
        <taxon>Rhodamnia</taxon>
    </lineage>
</organism>
<comment type="similarity">
    <text evidence="1">Belongs to the 'GDSL' lipolytic enzyme family.</text>
</comment>
<dbReference type="InterPro" id="IPR035669">
    <property type="entry name" value="SGNH_plant_lipase-like"/>
</dbReference>
<sequence length="398" mass="44295">MLFKCDVTSQHLLIYPRIKGYHSRLVLLSEIYAMAPAVLLILVMVLLVNTGSSFLNATSEAAKLFPTILILGDSTVDTGNNNYIPTLFKGNHLPYGRDFPGQVPTGRFSNGKLIPDFIASAASIKETVPPFLDPDLKDKQLCTGVSFASGGSGFDDLTTAASGVIPMSKQLEYVKKYIQRLNKMVGEEEAKKILRGALVIISAGTNDFIFNFYDIPTRRIQFNISGYQDFLLGRLRDIILGLHDLGCRKIAVAGLPPVGCLPIQMTAKFKNPEDRKCVEDENLDARSYNHKLANLLPQIQSVLPKSKIAYADVYEPMIDMINHPHKYGFLETKKGCCGTGYVEAGPLCNELTPTCLNSLQHLFWDSIHPSESAYYYMSLFLEEQVLPQLFFGNSRNEY</sequence>
<dbReference type="Proteomes" id="UP000827889">
    <property type="component" value="Chromosome 6"/>
</dbReference>
<dbReference type="KEGG" id="rarg:115746061"/>
<protein>
    <submittedName>
        <fullName evidence="4">GDSL esterase/lipase At2g30310</fullName>
    </submittedName>
</protein>
<dbReference type="OrthoDB" id="1600564at2759"/>
<dbReference type="PANTHER" id="PTHR45642">
    <property type="entry name" value="GDSL ESTERASE/LIPASE EXL3"/>
    <property type="match status" value="1"/>
</dbReference>
<dbReference type="AlphaFoldDB" id="A0A8B8PS90"/>
<proteinExistence type="inferred from homology"/>
<dbReference type="FunFam" id="3.40.50.1110:FF:000003">
    <property type="entry name" value="GDSL esterase/lipase APG"/>
    <property type="match status" value="1"/>
</dbReference>
<name>A0A8B8PS90_9MYRT</name>
<evidence type="ECO:0000256" key="2">
    <source>
        <dbReference type="SAM" id="Phobius"/>
    </source>
</evidence>
<evidence type="ECO:0000313" key="3">
    <source>
        <dbReference type="Proteomes" id="UP000827889"/>
    </source>
</evidence>
<evidence type="ECO:0000313" key="4">
    <source>
        <dbReference type="RefSeq" id="XP_030537641.1"/>
    </source>
</evidence>
<keyword evidence="2" id="KW-0812">Transmembrane</keyword>
<dbReference type="Pfam" id="PF00657">
    <property type="entry name" value="Lipase_GDSL"/>
    <property type="match status" value="1"/>
</dbReference>
<reference evidence="4" key="1">
    <citation type="submission" date="2025-08" db="UniProtKB">
        <authorList>
            <consortium name="RefSeq"/>
        </authorList>
    </citation>
    <scope>IDENTIFICATION</scope>
    <source>
        <tissue evidence="4">Leaf</tissue>
    </source>
</reference>
<dbReference type="InterPro" id="IPR050592">
    <property type="entry name" value="GDSL_lipolytic_enzyme"/>
</dbReference>
<keyword evidence="3" id="KW-1185">Reference proteome</keyword>
<dbReference type="InterPro" id="IPR036514">
    <property type="entry name" value="SGNH_hydro_sf"/>
</dbReference>
<gene>
    <name evidence="4" type="primary">LOC115746061</name>
</gene>
<evidence type="ECO:0000256" key="1">
    <source>
        <dbReference type="ARBA" id="ARBA00008668"/>
    </source>
</evidence>
<keyword evidence="2" id="KW-0472">Membrane</keyword>